<keyword evidence="2" id="KW-0645">Protease</keyword>
<dbReference type="SUPFAM" id="SSF52743">
    <property type="entry name" value="Subtilisin-like"/>
    <property type="match status" value="1"/>
</dbReference>
<keyword evidence="4" id="KW-0720">Serine protease</keyword>
<dbReference type="PROSITE" id="PS51892">
    <property type="entry name" value="SUBTILASE"/>
    <property type="match status" value="1"/>
</dbReference>
<comment type="caution">
    <text evidence="6">The sequence shown here is derived from an EMBL/GenBank/DDBJ whole genome shotgun (WGS) entry which is preliminary data.</text>
</comment>
<dbReference type="GO" id="GO:0004252">
    <property type="term" value="F:serine-type endopeptidase activity"/>
    <property type="evidence" value="ECO:0007669"/>
    <property type="project" value="InterPro"/>
</dbReference>
<evidence type="ECO:0000313" key="6">
    <source>
        <dbReference type="EMBL" id="GAF75389.1"/>
    </source>
</evidence>
<evidence type="ECO:0000256" key="2">
    <source>
        <dbReference type="ARBA" id="ARBA00022670"/>
    </source>
</evidence>
<dbReference type="GO" id="GO:0006508">
    <property type="term" value="P:proteolysis"/>
    <property type="evidence" value="ECO:0007669"/>
    <property type="project" value="UniProtKB-KW"/>
</dbReference>
<gene>
    <name evidence="6" type="ORF">S01H1_05682</name>
</gene>
<dbReference type="PANTHER" id="PTHR43806">
    <property type="entry name" value="PEPTIDASE S8"/>
    <property type="match status" value="1"/>
</dbReference>
<comment type="similarity">
    <text evidence="1">Belongs to the peptidase S8 family.</text>
</comment>
<evidence type="ECO:0000256" key="1">
    <source>
        <dbReference type="ARBA" id="ARBA00011073"/>
    </source>
</evidence>
<feature type="domain" description="Peptidase S8/S53" evidence="5">
    <location>
        <begin position="14"/>
        <end position="183"/>
    </location>
</feature>
<dbReference type="PANTHER" id="PTHR43806:SF11">
    <property type="entry name" value="CEREVISIN-RELATED"/>
    <property type="match status" value="1"/>
</dbReference>
<keyword evidence="3" id="KW-0378">Hydrolase</keyword>
<accession>X0S2X0</accession>
<dbReference type="Gene3D" id="3.40.50.200">
    <property type="entry name" value="Peptidase S8/S53 domain"/>
    <property type="match status" value="1"/>
</dbReference>
<dbReference type="EMBL" id="BARS01002957">
    <property type="protein sequence ID" value="GAF75389.1"/>
    <property type="molecule type" value="Genomic_DNA"/>
</dbReference>
<organism evidence="6">
    <name type="scientific">marine sediment metagenome</name>
    <dbReference type="NCBI Taxonomy" id="412755"/>
    <lineage>
        <taxon>unclassified sequences</taxon>
        <taxon>metagenomes</taxon>
        <taxon>ecological metagenomes</taxon>
    </lineage>
</organism>
<evidence type="ECO:0000256" key="3">
    <source>
        <dbReference type="ARBA" id="ARBA00022801"/>
    </source>
</evidence>
<dbReference type="Pfam" id="PF00082">
    <property type="entry name" value="Peptidase_S8"/>
    <property type="match status" value="1"/>
</dbReference>
<reference evidence="6" key="1">
    <citation type="journal article" date="2014" name="Front. Microbiol.">
        <title>High frequency of phylogenetically diverse reductive dehalogenase-homologous genes in deep subseafloor sedimentary metagenomes.</title>
        <authorList>
            <person name="Kawai M."/>
            <person name="Futagami T."/>
            <person name="Toyoda A."/>
            <person name="Takaki Y."/>
            <person name="Nishi S."/>
            <person name="Hori S."/>
            <person name="Arai W."/>
            <person name="Tsubouchi T."/>
            <person name="Morono Y."/>
            <person name="Uchiyama I."/>
            <person name="Ito T."/>
            <person name="Fujiyama A."/>
            <person name="Inagaki F."/>
            <person name="Takami H."/>
        </authorList>
    </citation>
    <scope>NUCLEOTIDE SEQUENCE</scope>
    <source>
        <strain evidence="6">Expedition CK06-06</strain>
    </source>
</reference>
<dbReference type="InterPro" id="IPR000209">
    <property type="entry name" value="Peptidase_S8/S53_dom"/>
</dbReference>
<proteinExistence type="inferred from homology"/>
<dbReference type="InterPro" id="IPR050131">
    <property type="entry name" value="Peptidase_S8_subtilisin-like"/>
</dbReference>
<dbReference type="AlphaFoldDB" id="X0S2X0"/>
<protein>
    <recommendedName>
        <fullName evidence="5">Peptidase S8/S53 domain-containing protein</fullName>
    </recommendedName>
</protein>
<evidence type="ECO:0000259" key="5">
    <source>
        <dbReference type="Pfam" id="PF00082"/>
    </source>
</evidence>
<sequence>YFLSNNIFSGSAPDADIVTASFGNQFEDWWTRGIESMAERYGLIVVAGIGNGSHVYDSLLYPGAGANVIGVGVVDSVKTENLSTNLAQFCLAYPEHSSLGPTNDGRCKPDIVAPGNCLAADANEPNRYEPTDNWSSFSTPIVAGTIGLLVQKAKQDTSLSPAISPDSGNCVIKAILLNSATKLPYWHKGRLETDDDHQVPLDYMQGAGMLNAVGAYEHLIAGMKKPGDAATIGWDLNELQKDENPLNFYRITIAEPADNLLPLRLFGTSIMKALILLSHYPRKTPICDLNCGLLTQRIPKTTTCSTTATAGLTTSSTFTTRQMPITPIMKSQFSTVTSTRRTSQTQPSDMA</sequence>
<name>X0S2X0_9ZZZZ</name>
<dbReference type="InterPro" id="IPR036852">
    <property type="entry name" value="Peptidase_S8/S53_dom_sf"/>
</dbReference>
<feature type="non-terminal residue" evidence="6">
    <location>
        <position position="1"/>
    </location>
</feature>
<evidence type="ECO:0000256" key="4">
    <source>
        <dbReference type="ARBA" id="ARBA00022825"/>
    </source>
</evidence>